<evidence type="ECO:0000313" key="3">
    <source>
        <dbReference type="Proteomes" id="UP001161247"/>
    </source>
</evidence>
<evidence type="ECO:0000313" key="2">
    <source>
        <dbReference type="EMBL" id="CAI9109313.1"/>
    </source>
</evidence>
<reference evidence="2" key="1">
    <citation type="submission" date="2023-03" db="EMBL/GenBank/DDBJ databases">
        <authorList>
            <person name="Julca I."/>
        </authorList>
    </citation>
    <scope>NUCLEOTIDE SEQUENCE</scope>
</reference>
<name>A0AAV1DN39_OLDCO</name>
<dbReference type="AlphaFoldDB" id="A0AAV1DN39"/>
<protein>
    <submittedName>
        <fullName evidence="2">OLC1v1009116C1</fullName>
    </submittedName>
</protein>
<feature type="signal peptide" evidence="1">
    <location>
        <begin position="1"/>
        <end position="25"/>
    </location>
</feature>
<organism evidence="2 3">
    <name type="scientific">Oldenlandia corymbosa var. corymbosa</name>
    <dbReference type="NCBI Taxonomy" id="529605"/>
    <lineage>
        <taxon>Eukaryota</taxon>
        <taxon>Viridiplantae</taxon>
        <taxon>Streptophyta</taxon>
        <taxon>Embryophyta</taxon>
        <taxon>Tracheophyta</taxon>
        <taxon>Spermatophyta</taxon>
        <taxon>Magnoliopsida</taxon>
        <taxon>eudicotyledons</taxon>
        <taxon>Gunneridae</taxon>
        <taxon>Pentapetalae</taxon>
        <taxon>asterids</taxon>
        <taxon>lamiids</taxon>
        <taxon>Gentianales</taxon>
        <taxon>Rubiaceae</taxon>
        <taxon>Rubioideae</taxon>
        <taxon>Spermacoceae</taxon>
        <taxon>Hedyotis-Oldenlandia complex</taxon>
        <taxon>Oldenlandia</taxon>
    </lineage>
</organism>
<keyword evidence="3" id="KW-1185">Reference proteome</keyword>
<proteinExistence type="predicted"/>
<accession>A0AAV1DN39</accession>
<gene>
    <name evidence="2" type="ORF">OLC1_LOCUS17239</name>
</gene>
<dbReference type="PANTHER" id="PTHR34458:SF11">
    <property type="entry name" value="MD-2-RELATED LIPID-RECOGNITION DOMAIN-CONTAINING PROTEIN"/>
    <property type="match status" value="1"/>
</dbReference>
<dbReference type="Proteomes" id="UP001161247">
    <property type="component" value="Chromosome 6"/>
</dbReference>
<dbReference type="EMBL" id="OX459123">
    <property type="protein sequence ID" value="CAI9109313.1"/>
    <property type="molecule type" value="Genomic_DNA"/>
</dbReference>
<evidence type="ECO:0000256" key="1">
    <source>
        <dbReference type="SAM" id="SignalP"/>
    </source>
</evidence>
<feature type="chain" id="PRO_5043909015" evidence="1">
    <location>
        <begin position="26"/>
        <end position="163"/>
    </location>
</feature>
<keyword evidence="1" id="KW-0732">Signal</keyword>
<dbReference type="InterPro" id="IPR040404">
    <property type="entry name" value="Phylloplanin-like"/>
</dbReference>
<dbReference type="PANTHER" id="PTHR34458">
    <property type="entry name" value="POLLEN OLE E 1 ALLERGEN AND EXTENSIN FAMILY PROTEIN-RELATED"/>
    <property type="match status" value="1"/>
</dbReference>
<sequence>MAKNIISLVLFLVAVLIASAPSANSIIWVGSLNTQGMYVTGNVTCSSTGNPPGPPADRANVTVTCIGYSTIFGQAITDSTGGFAIPVIYTPLLTSILSIVSPGPIPCSVDVKLPVDGCSALPSTGTLTAPIQMLSCITFLGGRVLGGVGMLYNRASSGVMSLL</sequence>